<feature type="transmembrane region" description="Helical" evidence="1">
    <location>
        <begin position="50"/>
        <end position="77"/>
    </location>
</feature>
<keyword evidence="1" id="KW-0472">Membrane</keyword>
<proteinExistence type="predicted"/>
<name>A0A9D1YWJ3_9MICO</name>
<reference evidence="2" key="2">
    <citation type="submission" date="2021-04" db="EMBL/GenBank/DDBJ databases">
        <authorList>
            <person name="Gilroy R."/>
        </authorList>
    </citation>
    <scope>NUCLEOTIDE SEQUENCE</scope>
    <source>
        <strain evidence="2">ChiGjej1B1-98</strain>
    </source>
</reference>
<keyword evidence="1" id="KW-0812">Transmembrane</keyword>
<evidence type="ECO:0000256" key="1">
    <source>
        <dbReference type="SAM" id="Phobius"/>
    </source>
</evidence>
<comment type="caution">
    <text evidence="2">The sequence shown here is derived from an EMBL/GenBank/DDBJ whole genome shotgun (WGS) entry which is preliminary data.</text>
</comment>
<sequence>MARDRYGNDSRSLFLVIRGALWGVLAGLVTVLMLEVLGLITSGFAGLGTFIVLVGPAALGAGIIAGILVALVTWAVVRKHSDDEEQKRAATRFAGGASLLLAVAGPLVAAGWFTAVSGSVVQWWLLIALIVLGVGVPVAGLAVFAAGKVHDVMVVRFPRG</sequence>
<gene>
    <name evidence="2" type="ORF">H9830_12385</name>
</gene>
<feature type="transmembrane region" description="Helical" evidence="1">
    <location>
        <begin position="89"/>
        <end position="115"/>
    </location>
</feature>
<evidence type="ECO:0000313" key="2">
    <source>
        <dbReference type="EMBL" id="HIY67058.1"/>
    </source>
</evidence>
<evidence type="ECO:0000313" key="3">
    <source>
        <dbReference type="Proteomes" id="UP000824005"/>
    </source>
</evidence>
<dbReference type="EMBL" id="DXDC01000375">
    <property type="protein sequence ID" value="HIY67058.1"/>
    <property type="molecule type" value="Genomic_DNA"/>
</dbReference>
<dbReference type="Proteomes" id="UP000824005">
    <property type="component" value="Unassembled WGS sequence"/>
</dbReference>
<dbReference type="AlphaFoldDB" id="A0A9D1YWJ3"/>
<protein>
    <submittedName>
        <fullName evidence="2">Uncharacterized protein</fullName>
    </submittedName>
</protein>
<feature type="transmembrane region" description="Helical" evidence="1">
    <location>
        <begin position="121"/>
        <end position="146"/>
    </location>
</feature>
<keyword evidence="1" id="KW-1133">Transmembrane helix</keyword>
<reference evidence="2" key="1">
    <citation type="journal article" date="2021" name="PeerJ">
        <title>Extensive microbial diversity within the chicken gut microbiome revealed by metagenomics and culture.</title>
        <authorList>
            <person name="Gilroy R."/>
            <person name="Ravi A."/>
            <person name="Getino M."/>
            <person name="Pursley I."/>
            <person name="Horton D.L."/>
            <person name="Alikhan N.F."/>
            <person name="Baker D."/>
            <person name="Gharbi K."/>
            <person name="Hall N."/>
            <person name="Watson M."/>
            <person name="Adriaenssens E.M."/>
            <person name="Foster-Nyarko E."/>
            <person name="Jarju S."/>
            <person name="Secka A."/>
            <person name="Antonio M."/>
            <person name="Oren A."/>
            <person name="Chaudhuri R.R."/>
            <person name="La Ragione R."/>
            <person name="Hildebrand F."/>
            <person name="Pallen M.J."/>
        </authorList>
    </citation>
    <scope>NUCLEOTIDE SEQUENCE</scope>
    <source>
        <strain evidence="2">ChiGjej1B1-98</strain>
    </source>
</reference>
<organism evidence="2 3">
    <name type="scientific">Candidatus Agrococcus pullicola</name>
    <dbReference type="NCBI Taxonomy" id="2838429"/>
    <lineage>
        <taxon>Bacteria</taxon>
        <taxon>Bacillati</taxon>
        <taxon>Actinomycetota</taxon>
        <taxon>Actinomycetes</taxon>
        <taxon>Micrococcales</taxon>
        <taxon>Microbacteriaceae</taxon>
        <taxon>Agrococcus</taxon>
    </lineage>
</organism>
<accession>A0A9D1YWJ3</accession>
<feature type="transmembrane region" description="Helical" evidence="1">
    <location>
        <begin position="21"/>
        <end position="44"/>
    </location>
</feature>